<dbReference type="SMART" id="SM00421">
    <property type="entry name" value="HTH_LUXR"/>
    <property type="match status" value="1"/>
</dbReference>
<evidence type="ECO:0000256" key="2">
    <source>
        <dbReference type="ARBA" id="ARBA00023125"/>
    </source>
</evidence>
<dbReference type="GO" id="GO:0003677">
    <property type="term" value="F:DNA binding"/>
    <property type="evidence" value="ECO:0007669"/>
    <property type="project" value="UniProtKB-KW"/>
</dbReference>
<keyword evidence="2 6" id="KW-0238">DNA-binding</keyword>
<name>A0A7W7YRR4_9HYPH</name>
<dbReference type="PROSITE" id="PS50043">
    <property type="entry name" value="HTH_LUXR_2"/>
    <property type="match status" value="1"/>
</dbReference>
<dbReference type="RefSeq" id="WP_184140535.1">
    <property type="nucleotide sequence ID" value="NZ_JACHIK010000002.1"/>
</dbReference>
<proteinExistence type="predicted"/>
<keyword evidence="1 3" id="KW-0597">Phosphoprotein</keyword>
<evidence type="ECO:0000313" key="6">
    <source>
        <dbReference type="EMBL" id="MBB5041126.1"/>
    </source>
</evidence>
<dbReference type="InterPro" id="IPR058245">
    <property type="entry name" value="NreC/VraR/RcsB-like_REC"/>
</dbReference>
<keyword evidence="7" id="KW-1185">Reference proteome</keyword>
<feature type="domain" description="Response regulatory" evidence="5">
    <location>
        <begin position="5"/>
        <end position="120"/>
    </location>
</feature>
<organism evidence="6 7">
    <name type="scientific">Shinella fusca</name>
    <dbReference type="NCBI Taxonomy" id="544480"/>
    <lineage>
        <taxon>Bacteria</taxon>
        <taxon>Pseudomonadati</taxon>
        <taxon>Pseudomonadota</taxon>
        <taxon>Alphaproteobacteria</taxon>
        <taxon>Hyphomicrobiales</taxon>
        <taxon>Rhizobiaceae</taxon>
        <taxon>Shinella</taxon>
    </lineage>
</organism>
<feature type="modified residue" description="4-aspartylphosphate" evidence="3">
    <location>
        <position position="56"/>
    </location>
</feature>
<dbReference type="PROSITE" id="PS50110">
    <property type="entry name" value="RESPONSE_REGULATORY"/>
    <property type="match status" value="1"/>
</dbReference>
<dbReference type="InterPro" id="IPR016032">
    <property type="entry name" value="Sig_transdc_resp-reg_C-effctor"/>
</dbReference>
<dbReference type="SUPFAM" id="SSF52172">
    <property type="entry name" value="CheY-like"/>
    <property type="match status" value="1"/>
</dbReference>
<dbReference type="InterPro" id="IPR011006">
    <property type="entry name" value="CheY-like_superfamily"/>
</dbReference>
<dbReference type="GO" id="GO:0000160">
    <property type="term" value="P:phosphorelay signal transduction system"/>
    <property type="evidence" value="ECO:0007669"/>
    <property type="project" value="InterPro"/>
</dbReference>
<evidence type="ECO:0000259" key="5">
    <source>
        <dbReference type="PROSITE" id="PS50110"/>
    </source>
</evidence>
<dbReference type="CDD" id="cd06170">
    <property type="entry name" value="LuxR_C_like"/>
    <property type="match status" value="1"/>
</dbReference>
<dbReference type="SUPFAM" id="SSF46894">
    <property type="entry name" value="C-terminal effector domain of the bipartite response regulators"/>
    <property type="match status" value="1"/>
</dbReference>
<dbReference type="InterPro" id="IPR001789">
    <property type="entry name" value="Sig_transdc_resp-reg_receiver"/>
</dbReference>
<dbReference type="SMART" id="SM00448">
    <property type="entry name" value="REC"/>
    <property type="match status" value="1"/>
</dbReference>
<evidence type="ECO:0000256" key="3">
    <source>
        <dbReference type="PROSITE-ProRule" id="PRU00169"/>
    </source>
</evidence>
<dbReference type="InterPro" id="IPR039420">
    <property type="entry name" value="WalR-like"/>
</dbReference>
<dbReference type="PANTHER" id="PTHR43214">
    <property type="entry name" value="TWO-COMPONENT RESPONSE REGULATOR"/>
    <property type="match status" value="1"/>
</dbReference>
<dbReference type="InterPro" id="IPR000792">
    <property type="entry name" value="Tscrpt_reg_LuxR_C"/>
</dbReference>
<dbReference type="CDD" id="cd17535">
    <property type="entry name" value="REC_NarL-like"/>
    <property type="match status" value="1"/>
</dbReference>
<evidence type="ECO:0000259" key="4">
    <source>
        <dbReference type="PROSITE" id="PS50043"/>
    </source>
</evidence>
<evidence type="ECO:0000256" key="1">
    <source>
        <dbReference type="ARBA" id="ARBA00022553"/>
    </source>
</evidence>
<gene>
    <name evidence="6" type="ORF">HNQ66_000509</name>
</gene>
<dbReference type="PRINTS" id="PR00038">
    <property type="entry name" value="HTHLUXR"/>
</dbReference>
<dbReference type="GO" id="GO:0006355">
    <property type="term" value="P:regulation of DNA-templated transcription"/>
    <property type="evidence" value="ECO:0007669"/>
    <property type="project" value="InterPro"/>
</dbReference>
<dbReference type="AlphaFoldDB" id="A0A7W7YRR4"/>
<feature type="domain" description="HTH luxR-type" evidence="4">
    <location>
        <begin position="146"/>
        <end position="211"/>
    </location>
</feature>
<dbReference type="Pfam" id="PF00196">
    <property type="entry name" value="GerE"/>
    <property type="match status" value="1"/>
</dbReference>
<dbReference type="Proteomes" id="UP000535406">
    <property type="component" value="Unassembled WGS sequence"/>
</dbReference>
<reference evidence="6 7" key="1">
    <citation type="submission" date="2020-08" db="EMBL/GenBank/DDBJ databases">
        <title>Genomic Encyclopedia of Type Strains, Phase IV (KMG-IV): sequencing the most valuable type-strain genomes for metagenomic binning, comparative biology and taxonomic classification.</title>
        <authorList>
            <person name="Goeker M."/>
        </authorList>
    </citation>
    <scope>NUCLEOTIDE SEQUENCE [LARGE SCALE GENOMIC DNA]</scope>
    <source>
        <strain evidence="6 7">DSM 21319</strain>
    </source>
</reference>
<accession>A0A7W7YRR4</accession>
<sequence>MAVVSIAFVDDHPVLLGGLAHIFSEMPGFKVLGTGRCASDVVEVSTTMHPDILLLDLNMPGDVFAAIHRSREVAPRTKVIVFTASAGIDHAVRAFEAGAIGYVLKGSTDEELMQAIETVLSGETFITPSFAGKVISALRTSAMPRSASQAVRLSVREDQIVRLLLLGRTNKEIAHRLQISEKTVKHYMTLLMQKLHARNRVEVVLAAQELGGFTAEKASGRKGSGLLN</sequence>
<dbReference type="Pfam" id="PF00072">
    <property type="entry name" value="Response_reg"/>
    <property type="match status" value="1"/>
</dbReference>
<evidence type="ECO:0000313" key="7">
    <source>
        <dbReference type="Proteomes" id="UP000535406"/>
    </source>
</evidence>
<comment type="caution">
    <text evidence="6">The sequence shown here is derived from an EMBL/GenBank/DDBJ whole genome shotgun (WGS) entry which is preliminary data.</text>
</comment>
<dbReference type="EMBL" id="JACHIK010000002">
    <property type="protein sequence ID" value="MBB5041126.1"/>
    <property type="molecule type" value="Genomic_DNA"/>
</dbReference>
<protein>
    <submittedName>
        <fullName evidence="6">DNA-binding NarL/FixJ family response regulator</fullName>
    </submittedName>
</protein>
<dbReference type="Gene3D" id="3.40.50.2300">
    <property type="match status" value="1"/>
</dbReference>